<evidence type="ECO:0000256" key="4">
    <source>
        <dbReference type="ARBA" id="ARBA00005225"/>
    </source>
</evidence>
<protein>
    <recommendedName>
        <fullName evidence="15 16">Type III pantothenate kinase</fullName>
        <ecNumber evidence="6 16">2.7.1.33</ecNumber>
    </recommendedName>
    <alternativeName>
        <fullName evidence="16">PanK-III</fullName>
    </alternativeName>
    <alternativeName>
        <fullName evidence="16">Pantothenic acid kinase</fullName>
    </alternativeName>
</protein>
<dbReference type="PANTHER" id="PTHR34265:SF1">
    <property type="entry name" value="TYPE III PANTOTHENATE KINASE"/>
    <property type="match status" value="1"/>
</dbReference>
<dbReference type="PANTHER" id="PTHR34265">
    <property type="entry name" value="TYPE III PANTOTHENATE KINASE"/>
    <property type="match status" value="1"/>
</dbReference>
<evidence type="ECO:0000256" key="6">
    <source>
        <dbReference type="ARBA" id="ARBA00012102"/>
    </source>
</evidence>
<feature type="binding site" evidence="16">
    <location>
        <position position="132"/>
    </location>
    <ligand>
        <name>ATP</name>
        <dbReference type="ChEBI" id="CHEBI:30616"/>
    </ligand>
</feature>
<dbReference type="EMBL" id="MELI01000106">
    <property type="protein sequence ID" value="OFW31987.1"/>
    <property type="molecule type" value="Genomic_DNA"/>
</dbReference>
<dbReference type="AlphaFoldDB" id="A0A1F2UG39"/>
<evidence type="ECO:0000256" key="13">
    <source>
        <dbReference type="ARBA" id="ARBA00022993"/>
    </source>
</evidence>
<keyword evidence="16" id="KW-0479">Metal-binding</keyword>
<dbReference type="GO" id="GO:0005737">
    <property type="term" value="C:cytoplasm"/>
    <property type="evidence" value="ECO:0007669"/>
    <property type="project" value="UniProtKB-SubCell"/>
</dbReference>
<keyword evidence="10 16" id="KW-0418">Kinase</keyword>
<dbReference type="GO" id="GO:0004594">
    <property type="term" value="F:pantothenate kinase activity"/>
    <property type="evidence" value="ECO:0007669"/>
    <property type="project" value="UniProtKB-UniRule"/>
</dbReference>
<evidence type="ECO:0000256" key="15">
    <source>
        <dbReference type="ARBA" id="ARBA00040883"/>
    </source>
</evidence>
<name>A0A1F2UG39_9ACTN</name>
<organism evidence="17 18">
    <name type="scientific">Candidatus Aquicultor primus</name>
    <dbReference type="NCBI Taxonomy" id="1797195"/>
    <lineage>
        <taxon>Bacteria</taxon>
        <taxon>Bacillati</taxon>
        <taxon>Actinomycetota</taxon>
        <taxon>Candidatus Aquicultoria</taxon>
        <taxon>Candidatus Aquicultorales</taxon>
        <taxon>Candidatus Aquicultoraceae</taxon>
        <taxon>Candidatus Aquicultor</taxon>
    </lineage>
</organism>
<evidence type="ECO:0000256" key="10">
    <source>
        <dbReference type="ARBA" id="ARBA00022777"/>
    </source>
</evidence>
<dbReference type="Proteomes" id="UP000178086">
    <property type="component" value="Unassembled WGS sequence"/>
</dbReference>
<dbReference type="InterPro" id="IPR004619">
    <property type="entry name" value="Type_III_PanK"/>
</dbReference>
<dbReference type="GO" id="GO:0046872">
    <property type="term" value="F:metal ion binding"/>
    <property type="evidence" value="ECO:0007669"/>
    <property type="project" value="UniProtKB-KW"/>
</dbReference>
<evidence type="ECO:0000256" key="7">
    <source>
        <dbReference type="ARBA" id="ARBA00022490"/>
    </source>
</evidence>
<keyword evidence="11 16" id="KW-0067">ATP-binding</keyword>
<evidence type="ECO:0000256" key="12">
    <source>
        <dbReference type="ARBA" id="ARBA00022958"/>
    </source>
</evidence>
<evidence type="ECO:0000256" key="1">
    <source>
        <dbReference type="ARBA" id="ARBA00001206"/>
    </source>
</evidence>
<keyword evidence="9 16" id="KW-0547">Nucleotide-binding</keyword>
<comment type="catalytic activity">
    <reaction evidence="1 16">
        <text>(R)-pantothenate + ATP = (R)-4'-phosphopantothenate + ADP + H(+)</text>
        <dbReference type="Rhea" id="RHEA:16373"/>
        <dbReference type="ChEBI" id="CHEBI:10986"/>
        <dbReference type="ChEBI" id="CHEBI:15378"/>
        <dbReference type="ChEBI" id="CHEBI:29032"/>
        <dbReference type="ChEBI" id="CHEBI:30616"/>
        <dbReference type="ChEBI" id="CHEBI:456216"/>
        <dbReference type="EC" id="2.7.1.33"/>
    </reaction>
</comment>
<feature type="binding site" evidence="16">
    <location>
        <position position="184"/>
    </location>
    <ligand>
        <name>substrate</name>
    </ligand>
</feature>
<proteinExistence type="inferred from homology"/>
<comment type="cofactor">
    <cofactor evidence="2">
        <name>K(+)</name>
        <dbReference type="ChEBI" id="CHEBI:29103"/>
    </cofactor>
</comment>
<feature type="binding site" evidence="16">
    <location>
        <position position="100"/>
    </location>
    <ligand>
        <name>substrate</name>
    </ligand>
</feature>
<keyword evidence="8 16" id="KW-0808">Transferase</keyword>
<comment type="caution">
    <text evidence="17">The sequence shown here is derived from an EMBL/GenBank/DDBJ whole genome shotgun (WGS) entry which is preliminary data.</text>
</comment>
<feature type="binding site" evidence="16">
    <location>
        <begin position="6"/>
        <end position="13"/>
    </location>
    <ligand>
        <name>ATP</name>
        <dbReference type="ChEBI" id="CHEBI:30616"/>
    </ligand>
</feature>
<dbReference type="NCBIfam" id="TIGR00671">
    <property type="entry name" value="baf"/>
    <property type="match status" value="1"/>
</dbReference>
<evidence type="ECO:0000256" key="5">
    <source>
        <dbReference type="ARBA" id="ARBA00011738"/>
    </source>
</evidence>
<reference evidence="17 18" key="1">
    <citation type="journal article" date="2016" name="Nat. Commun.">
        <title>Thousands of microbial genomes shed light on interconnected biogeochemical processes in an aquifer system.</title>
        <authorList>
            <person name="Anantharaman K."/>
            <person name="Brown C.T."/>
            <person name="Hug L.A."/>
            <person name="Sharon I."/>
            <person name="Castelle C.J."/>
            <person name="Probst A.J."/>
            <person name="Thomas B.C."/>
            <person name="Singh A."/>
            <person name="Wilkins M.J."/>
            <person name="Karaoz U."/>
            <person name="Brodie E.L."/>
            <person name="Williams K.H."/>
            <person name="Hubbard S.S."/>
            <person name="Banfield J.F."/>
        </authorList>
    </citation>
    <scope>NUCLEOTIDE SEQUENCE [LARGE SCALE GENOMIC DNA]</scope>
</reference>
<comment type="cofactor">
    <cofactor evidence="16">
        <name>NH4(+)</name>
        <dbReference type="ChEBI" id="CHEBI:28938"/>
    </cofactor>
    <cofactor evidence="16">
        <name>K(+)</name>
        <dbReference type="ChEBI" id="CHEBI:29103"/>
    </cofactor>
    <text evidence="16">A monovalent cation. Ammonium or potassium.</text>
</comment>
<dbReference type="NCBIfam" id="NF009848">
    <property type="entry name" value="PRK13318.1-6"/>
    <property type="match status" value="1"/>
</dbReference>
<dbReference type="InterPro" id="IPR043129">
    <property type="entry name" value="ATPase_NBD"/>
</dbReference>
<evidence type="ECO:0000256" key="3">
    <source>
        <dbReference type="ARBA" id="ARBA00004496"/>
    </source>
</evidence>
<comment type="pathway">
    <text evidence="4 16">Cofactor biosynthesis; coenzyme A biosynthesis; CoA from (R)-pantothenate: step 1/5.</text>
</comment>
<evidence type="ECO:0000256" key="8">
    <source>
        <dbReference type="ARBA" id="ARBA00022679"/>
    </source>
</evidence>
<gene>
    <name evidence="16" type="primary">coaX</name>
    <name evidence="17" type="ORF">A2074_08225</name>
</gene>
<dbReference type="UniPathway" id="UPA00241">
    <property type="reaction ID" value="UER00352"/>
</dbReference>
<evidence type="ECO:0000256" key="16">
    <source>
        <dbReference type="HAMAP-Rule" id="MF_01274"/>
    </source>
</evidence>
<dbReference type="NCBIfam" id="NF009855">
    <property type="entry name" value="PRK13321.1"/>
    <property type="match status" value="1"/>
</dbReference>
<dbReference type="Gene3D" id="3.30.420.40">
    <property type="match status" value="2"/>
</dbReference>
<feature type="active site" description="Proton acceptor" evidence="16">
    <location>
        <position position="109"/>
    </location>
</feature>
<keyword evidence="13 16" id="KW-0173">Coenzyme A biosynthesis</keyword>
<feature type="binding site" evidence="16">
    <location>
        <position position="129"/>
    </location>
    <ligand>
        <name>K(+)</name>
        <dbReference type="ChEBI" id="CHEBI:29103"/>
    </ligand>
</feature>
<evidence type="ECO:0000256" key="11">
    <source>
        <dbReference type="ARBA" id="ARBA00022840"/>
    </source>
</evidence>
<comment type="similarity">
    <text evidence="14 16">Belongs to the type III pantothenate kinase family.</text>
</comment>
<sequence length="258" mass="27506">MLLTIDVGNTQTVLGLFKKRELVGGWRISTRRDTTSDEFAVSISDLFKLAGFTFKDIMGVVVSSVVPSVTGALREMSTGILNMEPLFVDSETKTGIPILYDDPFEMGADRIANAVAGVEIYGSPLIVVDFGTATTFDAISKSGEYLGGAIAPGVEVSAEALFGRAARLSKVDLVHPTCAIGTNTRKSIQAGVMIGTGGLVDRVVERFEDEMGKVEHVVATGGLAALMAPECKRITAIDTLLTLTGLQRIYERNKEIPS</sequence>
<dbReference type="GO" id="GO:0015937">
    <property type="term" value="P:coenzyme A biosynthetic process"/>
    <property type="evidence" value="ECO:0007669"/>
    <property type="project" value="UniProtKB-UniRule"/>
</dbReference>
<keyword evidence="12 16" id="KW-0630">Potassium</keyword>
<comment type="subcellular location">
    <subcellularLocation>
        <location evidence="3 16">Cytoplasm</location>
    </subcellularLocation>
</comment>
<evidence type="ECO:0000256" key="14">
    <source>
        <dbReference type="ARBA" id="ARBA00038036"/>
    </source>
</evidence>
<accession>A0A1F2UG39</accession>
<dbReference type="EC" id="2.7.1.33" evidence="6 16"/>
<evidence type="ECO:0000313" key="18">
    <source>
        <dbReference type="Proteomes" id="UP000178086"/>
    </source>
</evidence>
<dbReference type="HAMAP" id="MF_01274">
    <property type="entry name" value="Pantothen_kinase_3"/>
    <property type="match status" value="1"/>
</dbReference>
<dbReference type="Pfam" id="PF03309">
    <property type="entry name" value="Pan_kinase"/>
    <property type="match status" value="1"/>
</dbReference>
<dbReference type="CDD" id="cd24015">
    <property type="entry name" value="ASKHA_NBD_PanK-III"/>
    <property type="match status" value="1"/>
</dbReference>
<comment type="function">
    <text evidence="16">Catalyzes the phosphorylation of pantothenate (Pan), the first step in CoA biosynthesis.</text>
</comment>
<evidence type="ECO:0000313" key="17">
    <source>
        <dbReference type="EMBL" id="OFW31987.1"/>
    </source>
</evidence>
<feature type="binding site" evidence="16">
    <location>
        <begin position="107"/>
        <end position="110"/>
    </location>
    <ligand>
        <name>substrate</name>
    </ligand>
</feature>
<comment type="subunit">
    <text evidence="5 16">Homodimer.</text>
</comment>
<dbReference type="SUPFAM" id="SSF53067">
    <property type="entry name" value="Actin-like ATPase domain"/>
    <property type="match status" value="2"/>
</dbReference>
<dbReference type="GO" id="GO:0005524">
    <property type="term" value="F:ATP binding"/>
    <property type="evidence" value="ECO:0007669"/>
    <property type="project" value="UniProtKB-UniRule"/>
</dbReference>
<evidence type="ECO:0000256" key="9">
    <source>
        <dbReference type="ARBA" id="ARBA00022741"/>
    </source>
</evidence>
<keyword evidence="7 16" id="KW-0963">Cytoplasm</keyword>
<evidence type="ECO:0000256" key="2">
    <source>
        <dbReference type="ARBA" id="ARBA00001958"/>
    </source>
</evidence>